<evidence type="ECO:0000256" key="1">
    <source>
        <dbReference type="SAM" id="Phobius"/>
    </source>
</evidence>
<accession>W1TY81</accession>
<evidence type="ECO:0000313" key="2">
    <source>
        <dbReference type="EMBL" id="ETI86290.1"/>
    </source>
</evidence>
<keyword evidence="1" id="KW-0812">Transmembrane</keyword>
<evidence type="ECO:0000313" key="3">
    <source>
        <dbReference type="Proteomes" id="UP000018840"/>
    </source>
</evidence>
<name>W1TY81_9FIRM</name>
<comment type="caution">
    <text evidence="2">The sequence shown here is derived from an EMBL/GenBank/DDBJ whole genome shotgun (WGS) entry which is preliminary data.</text>
</comment>
<feature type="transmembrane region" description="Helical" evidence="1">
    <location>
        <begin position="92"/>
        <end position="115"/>
    </location>
</feature>
<dbReference type="EMBL" id="AZMC01000315">
    <property type="protein sequence ID" value="ETI86290.1"/>
    <property type="molecule type" value="Genomic_DNA"/>
</dbReference>
<gene>
    <name evidence="2" type="ORF">Q612_NSC00315G0009</name>
</gene>
<keyword evidence="1" id="KW-1133">Transmembrane helix</keyword>
<protein>
    <submittedName>
        <fullName evidence="2">Uncharacterized protein</fullName>
    </submittedName>
</protein>
<proteinExistence type="predicted"/>
<organism evidence="2 3">
    <name type="scientific">Negativicoccus succinicivorans DORA_17_25</name>
    <dbReference type="NCBI Taxonomy" id="1403945"/>
    <lineage>
        <taxon>Bacteria</taxon>
        <taxon>Bacillati</taxon>
        <taxon>Bacillota</taxon>
        <taxon>Negativicutes</taxon>
        <taxon>Veillonellales</taxon>
        <taxon>Veillonellaceae</taxon>
        <taxon>Negativicoccus</taxon>
    </lineage>
</organism>
<keyword evidence="1" id="KW-0472">Membrane</keyword>
<dbReference type="AlphaFoldDB" id="W1TY81"/>
<feature type="transmembrane region" description="Helical" evidence="1">
    <location>
        <begin position="31"/>
        <end position="54"/>
    </location>
</feature>
<sequence length="116" mass="13520">MYEKASLARPFLYLLIEVRMEILEQMSPTQFLYRLFLCMLAAMVVVGIAAEWIGEERKARWFKKRTRFSFFLRRGPLGEKFHFGYPRTLEGIGVFLAMCIVIGLASVFIFTTPLLN</sequence>
<reference evidence="2 3" key="1">
    <citation type="submission" date="2013-12" db="EMBL/GenBank/DDBJ databases">
        <title>A Varibaculum cambriense genome reconstructed from a premature infant gut community with otherwise low bacterial novelty that shifts toward anaerobic metabolism during the third week of life.</title>
        <authorList>
            <person name="Brown C.T."/>
            <person name="Sharon I."/>
            <person name="Thomas B.C."/>
            <person name="Castelle C.J."/>
            <person name="Morowitz M.J."/>
            <person name="Banfield J.F."/>
        </authorList>
    </citation>
    <scope>NUCLEOTIDE SEQUENCE [LARGE SCALE GENOMIC DNA]</scope>
    <source>
        <strain evidence="3">DORA_17_25</strain>
    </source>
</reference>
<dbReference type="RefSeq" id="WP_024048715.1">
    <property type="nucleotide sequence ID" value="NZ_AZMC01000315.1"/>
</dbReference>
<dbReference type="Proteomes" id="UP000018840">
    <property type="component" value="Unassembled WGS sequence"/>
</dbReference>